<feature type="signal peptide" evidence="1">
    <location>
        <begin position="1"/>
        <end position="19"/>
    </location>
</feature>
<keyword evidence="1" id="KW-0732">Signal</keyword>
<gene>
    <name evidence="2" type="ORF">QBD03_07495</name>
</gene>
<proteinExistence type="predicted"/>
<reference evidence="2" key="1">
    <citation type="submission" date="2023-04" db="EMBL/GenBank/DDBJ databases">
        <title>Novel strain of Lactilactobacillus sakei and use thereof.</title>
        <authorList>
            <person name="Kim S.Y."/>
        </authorList>
    </citation>
    <scope>NUCLEOTIDE SEQUENCE</scope>
    <source>
        <strain evidence="2">HUP1</strain>
    </source>
</reference>
<sequence length="129" mass="14200">MKKVVGIILVAVLSVTLTACGSKKQQNILGKKIDTSLEKNKYGFYMRGSAEFSVDEDGKIVAVKFPYKRDAGAASEANAMDDFKEVTASDLKHVSGSTYYSKKNKQYYHIDMSQGDDGRILNASLYLGK</sequence>
<protein>
    <recommendedName>
        <fullName evidence="4">Lipoprotein</fullName>
    </recommendedName>
</protein>
<evidence type="ECO:0008006" key="4">
    <source>
        <dbReference type="Google" id="ProtNLM"/>
    </source>
</evidence>
<accession>A0AAF0GN81</accession>
<dbReference type="PROSITE" id="PS51257">
    <property type="entry name" value="PROKAR_LIPOPROTEIN"/>
    <property type="match status" value="1"/>
</dbReference>
<name>A0AAF0GN81_LATSK</name>
<dbReference type="Proteomes" id="UP001179858">
    <property type="component" value="Chromosome"/>
</dbReference>
<feature type="chain" id="PRO_5041918681" description="Lipoprotein" evidence="1">
    <location>
        <begin position="20"/>
        <end position="129"/>
    </location>
</feature>
<organism evidence="2 3">
    <name type="scientific">Latilactobacillus sakei</name>
    <name type="common">Lactobacillus sakei</name>
    <dbReference type="NCBI Taxonomy" id="1599"/>
    <lineage>
        <taxon>Bacteria</taxon>
        <taxon>Bacillati</taxon>
        <taxon>Bacillota</taxon>
        <taxon>Bacilli</taxon>
        <taxon>Lactobacillales</taxon>
        <taxon>Lactobacillaceae</taxon>
        <taxon>Latilactobacillus</taxon>
    </lineage>
</organism>
<dbReference type="EMBL" id="CP122959">
    <property type="protein sequence ID" value="WGI18593.1"/>
    <property type="molecule type" value="Genomic_DNA"/>
</dbReference>
<evidence type="ECO:0000256" key="1">
    <source>
        <dbReference type="SAM" id="SignalP"/>
    </source>
</evidence>
<evidence type="ECO:0000313" key="2">
    <source>
        <dbReference type="EMBL" id="WGI18593.1"/>
    </source>
</evidence>
<evidence type="ECO:0000313" key="3">
    <source>
        <dbReference type="Proteomes" id="UP001179858"/>
    </source>
</evidence>
<dbReference type="AlphaFoldDB" id="A0AAF0GN81"/>
<dbReference type="RefSeq" id="WP_280102659.1">
    <property type="nucleotide sequence ID" value="NZ_CP122959.1"/>
</dbReference>